<feature type="region of interest" description="Disordered" evidence="1">
    <location>
        <begin position="163"/>
        <end position="252"/>
    </location>
</feature>
<dbReference type="PANTHER" id="PTHR47851:SF1">
    <property type="entry name" value="OS06G0588700 PROTEIN"/>
    <property type="match status" value="1"/>
</dbReference>
<dbReference type="EMBL" id="NMUH01001258">
    <property type="protein sequence ID" value="MQL90615.1"/>
    <property type="molecule type" value="Genomic_DNA"/>
</dbReference>
<feature type="compositionally biased region" description="Polar residues" evidence="1">
    <location>
        <begin position="173"/>
        <end position="185"/>
    </location>
</feature>
<keyword evidence="4" id="KW-1185">Reference proteome</keyword>
<organism evidence="3 4">
    <name type="scientific">Colocasia esculenta</name>
    <name type="common">Wild taro</name>
    <name type="synonym">Arum esculentum</name>
    <dbReference type="NCBI Taxonomy" id="4460"/>
    <lineage>
        <taxon>Eukaryota</taxon>
        <taxon>Viridiplantae</taxon>
        <taxon>Streptophyta</taxon>
        <taxon>Embryophyta</taxon>
        <taxon>Tracheophyta</taxon>
        <taxon>Spermatophyta</taxon>
        <taxon>Magnoliopsida</taxon>
        <taxon>Liliopsida</taxon>
        <taxon>Araceae</taxon>
        <taxon>Aroideae</taxon>
        <taxon>Colocasieae</taxon>
        <taxon>Colocasia</taxon>
    </lineage>
</organism>
<dbReference type="OrthoDB" id="683049at2759"/>
<proteinExistence type="predicted"/>
<sequence length="341" mass="38896">MRVTVVHWNMVNEKLSTNVAIPAVKYMEVKGKQKLKGDRVKAVWDDKKHAVFIRICLDQMRAGNKPHKTLNKLGYLNLEKEFYRQTGFRYHKDQLKNHWDSTRRDWQAWRALRNQAGIDWDETRGTYSQTEEWWAEFVKRFPGGDKFAHRPLEHADDLDVLFGEGSGRADAPQSPSSDATPSAGTRDSESDPTPESHAEAEELNCPNTGNHNSTPSRSPWMEEFGETISPRHLSSQAPAARSEKRPRSSDGVNWESCMKQVYDILMGGSRLLAPSAEDNPTSIPNVIALLNETRGIVRNSEEWLFAASKFRNESVRQLFFALGDPECRAAWIKREYKLAHG</sequence>
<dbReference type="Pfam" id="PF12776">
    <property type="entry name" value="Myb_DNA-bind_3"/>
    <property type="match status" value="1"/>
</dbReference>
<protein>
    <recommendedName>
        <fullName evidence="2">Myb/SANT-like domain-containing protein</fullName>
    </recommendedName>
</protein>
<name>A0A843V422_COLES</name>
<evidence type="ECO:0000256" key="1">
    <source>
        <dbReference type="SAM" id="MobiDB-lite"/>
    </source>
</evidence>
<evidence type="ECO:0000313" key="4">
    <source>
        <dbReference type="Proteomes" id="UP000652761"/>
    </source>
</evidence>
<dbReference type="InterPro" id="IPR024752">
    <property type="entry name" value="Myb/SANT-like_dom"/>
</dbReference>
<gene>
    <name evidence="3" type="ORF">Taro_023204</name>
</gene>
<evidence type="ECO:0000313" key="3">
    <source>
        <dbReference type="EMBL" id="MQL90615.1"/>
    </source>
</evidence>
<evidence type="ECO:0000259" key="2">
    <source>
        <dbReference type="Pfam" id="PF12776"/>
    </source>
</evidence>
<accession>A0A843V422</accession>
<reference evidence="3" key="1">
    <citation type="submission" date="2017-07" db="EMBL/GenBank/DDBJ databases">
        <title>Taro Niue Genome Assembly and Annotation.</title>
        <authorList>
            <person name="Atibalentja N."/>
            <person name="Keating K."/>
            <person name="Fields C.J."/>
        </authorList>
    </citation>
    <scope>NUCLEOTIDE SEQUENCE</scope>
    <source>
        <strain evidence="3">Niue_2</strain>
        <tissue evidence="3">Leaf</tissue>
    </source>
</reference>
<feature type="domain" description="Myb/SANT-like" evidence="2">
    <location>
        <begin position="44"/>
        <end position="136"/>
    </location>
</feature>
<feature type="compositionally biased region" description="Polar residues" evidence="1">
    <location>
        <begin position="205"/>
        <end position="217"/>
    </location>
</feature>
<dbReference type="AlphaFoldDB" id="A0A843V422"/>
<feature type="compositionally biased region" description="Basic and acidic residues" evidence="1">
    <location>
        <begin position="186"/>
        <end position="200"/>
    </location>
</feature>
<dbReference type="PANTHER" id="PTHR47851">
    <property type="entry name" value="OS06G0588700 PROTEIN-RELATED"/>
    <property type="match status" value="1"/>
</dbReference>
<dbReference type="Proteomes" id="UP000652761">
    <property type="component" value="Unassembled WGS sequence"/>
</dbReference>
<comment type="caution">
    <text evidence="3">The sequence shown here is derived from an EMBL/GenBank/DDBJ whole genome shotgun (WGS) entry which is preliminary data.</text>
</comment>